<name>A0A8J2R5P1_9NEOP</name>
<dbReference type="Proteomes" id="UP000789524">
    <property type="component" value="Unassembled WGS sequence"/>
</dbReference>
<accession>A0A8J2R5P1</accession>
<reference evidence="1" key="1">
    <citation type="submission" date="2021-09" db="EMBL/GenBank/DDBJ databases">
        <authorList>
            <person name="Martin H S."/>
        </authorList>
    </citation>
    <scope>NUCLEOTIDE SEQUENCE</scope>
</reference>
<gene>
    <name evidence="1" type="ORF">DCHRY22_LOCUS13472</name>
</gene>
<organism evidence="1 2">
    <name type="scientific">Danaus chrysippus</name>
    <name type="common">African queen</name>
    <dbReference type="NCBI Taxonomy" id="151541"/>
    <lineage>
        <taxon>Eukaryota</taxon>
        <taxon>Metazoa</taxon>
        <taxon>Ecdysozoa</taxon>
        <taxon>Arthropoda</taxon>
        <taxon>Hexapoda</taxon>
        <taxon>Insecta</taxon>
        <taxon>Pterygota</taxon>
        <taxon>Neoptera</taxon>
        <taxon>Endopterygota</taxon>
        <taxon>Lepidoptera</taxon>
        <taxon>Glossata</taxon>
        <taxon>Ditrysia</taxon>
        <taxon>Papilionoidea</taxon>
        <taxon>Nymphalidae</taxon>
        <taxon>Danainae</taxon>
        <taxon>Danaini</taxon>
        <taxon>Danaina</taxon>
        <taxon>Danaus</taxon>
        <taxon>Anosia</taxon>
    </lineage>
</organism>
<comment type="caution">
    <text evidence="1">The sequence shown here is derived from an EMBL/GenBank/DDBJ whole genome shotgun (WGS) entry which is preliminary data.</text>
</comment>
<evidence type="ECO:0000313" key="1">
    <source>
        <dbReference type="EMBL" id="CAG9579969.1"/>
    </source>
</evidence>
<proteinExistence type="predicted"/>
<evidence type="ECO:0000313" key="2">
    <source>
        <dbReference type="Proteomes" id="UP000789524"/>
    </source>
</evidence>
<keyword evidence="2" id="KW-1185">Reference proteome</keyword>
<dbReference type="AlphaFoldDB" id="A0A8J2R5P1"/>
<protein>
    <submittedName>
        <fullName evidence="1">(African queen) hypothetical protein</fullName>
    </submittedName>
</protein>
<dbReference type="EMBL" id="CAKASE010000079">
    <property type="protein sequence ID" value="CAG9579969.1"/>
    <property type="molecule type" value="Genomic_DNA"/>
</dbReference>
<sequence>MILSNVIRVARQPLDVLEHFQRALRPLLLQCLLNLCAPITKTGFPNFEVVNITSESLNYDVIVGDEGCFTASRLPGTHPQSLGTPATTMSIKSVLTHCYNRFTVP</sequence>